<protein>
    <recommendedName>
        <fullName evidence="2">Tyrosine specific protein phosphatases domain-containing protein</fullName>
    </recommendedName>
</protein>
<dbReference type="PROSITE" id="PS50056">
    <property type="entry name" value="TYR_PHOSPHATASE_2"/>
    <property type="match status" value="1"/>
</dbReference>
<feature type="domain" description="Tyrosine specific protein phosphatases" evidence="2">
    <location>
        <begin position="130"/>
        <end position="201"/>
    </location>
</feature>
<dbReference type="AlphaFoldDB" id="A0A017H9Y6"/>
<dbReference type="InterPro" id="IPR000387">
    <property type="entry name" value="Tyr_Pase_dom"/>
</dbReference>
<evidence type="ECO:0000313" key="3">
    <source>
        <dbReference type="EMBL" id="EYD71196.1"/>
    </source>
</evidence>
<evidence type="ECO:0000256" key="1">
    <source>
        <dbReference type="ARBA" id="ARBA00009580"/>
    </source>
</evidence>
<reference evidence="3 4" key="1">
    <citation type="submission" date="2013-03" db="EMBL/GenBank/DDBJ databases">
        <authorList>
            <person name="Fiebig A."/>
            <person name="Goeker M."/>
            <person name="Klenk H.-P.P."/>
        </authorList>
    </citation>
    <scope>NUCLEOTIDE SEQUENCE [LARGE SCALE GENOMIC DNA]</scope>
    <source>
        <strain evidence="3 4">DSM 17492</strain>
    </source>
</reference>
<dbReference type="GO" id="GO:0016791">
    <property type="term" value="F:phosphatase activity"/>
    <property type="evidence" value="ECO:0007669"/>
    <property type="project" value="TreeGrafter"/>
</dbReference>
<dbReference type="PATRIC" id="fig|1122180.6.peg.2823"/>
<dbReference type="InterPro" id="IPR029021">
    <property type="entry name" value="Prot-tyrosine_phosphatase-like"/>
</dbReference>
<dbReference type="Gene3D" id="3.90.190.10">
    <property type="entry name" value="Protein tyrosine phosphatase superfamily"/>
    <property type="match status" value="1"/>
</dbReference>
<evidence type="ECO:0000313" key="4">
    <source>
        <dbReference type="Proteomes" id="UP000025047"/>
    </source>
</evidence>
<gene>
    <name evidence="3" type="ORF">Lokhon_02844</name>
</gene>
<dbReference type="PANTHER" id="PTHR31126:SF72">
    <property type="entry name" value="DUAL SPECIFICITY PROTEIN PHOSPHATASE TPBA"/>
    <property type="match status" value="1"/>
</dbReference>
<dbReference type="Pfam" id="PF22741">
    <property type="entry name" value="PTP-NADK"/>
    <property type="match status" value="1"/>
</dbReference>
<dbReference type="eggNOG" id="COG2365">
    <property type="taxonomic scope" value="Bacteria"/>
</dbReference>
<accession>A0A017H9Y6</accession>
<dbReference type="SUPFAM" id="SSF52799">
    <property type="entry name" value="(Phosphotyrosine protein) phosphatases II"/>
    <property type="match status" value="1"/>
</dbReference>
<dbReference type="Proteomes" id="UP000025047">
    <property type="component" value="Unassembled WGS sequence"/>
</dbReference>
<evidence type="ECO:0000259" key="2">
    <source>
        <dbReference type="PROSITE" id="PS50056"/>
    </source>
</evidence>
<comment type="caution">
    <text evidence="3">The sequence shown here is derived from an EMBL/GenBank/DDBJ whole genome shotgun (WGS) entry which is preliminary data.</text>
</comment>
<organism evidence="3 4">
    <name type="scientific">Limimaricola hongkongensis DSM 17492</name>
    <dbReference type="NCBI Taxonomy" id="1122180"/>
    <lineage>
        <taxon>Bacteria</taxon>
        <taxon>Pseudomonadati</taxon>
        <taxon>Pseudomonadota</taxon>
        <taxon>Alphaproteobacteria</taxon>
        <taxon>Rhodobacterales</taxon>
        <taxon>Paracoccaceae</taxon>
        <taxon>Limimaricola</taxon>
    </lineage>
</organism>
<dbReference type="PANTHER" id="PTHR31126">
    <property type="entry name" value="TYROSINE-PROTEIN PHOSPHATASE"/>
    <property type="match status" value="1"/>
</dbReference>
<dbReference type="EMBL" id="APGJ01000007">
    <property type="protein sequence ID" value="EYD71196.1"/>
    <property type="molecule type" value="Genomic_DNA"/>
</dbReference>
<dbReference type="HOGENOM" id="CLU_086339_0_0_5"/>
<keyword evidence="4" id="KW-1185">Reference proteome</keyword>
<comment type="similarity">
    <text evidence="1">Belongs to the protein-tyrosine phosphatase family.</text>
</comment>
<dbReference type="InterPro" id="IPR055214">
    <property type="entry name" value="PTP-NADK"/>
</dbReference>
<name>A0A017H9Y6_9RHOB</name>
<sequence length="236" mass="26768">MEGRMRVMGLAMKLLDNLKAWERRARTGHHHHLGDPGARRRALASYLILDHAILRYWWTNFHLVSPGVFRSNQPTHGRFGKMAKIGIRTVINLRGEGAHPRYLFEAESCRALGLRLVSTQLSARRAAPRDQILRLFALLREAERPVVMHCKSGADRAGFASALHLLAEGHGIEAARRQLHPRFLHFRRSRTGILDHILDLYAARQEQGPIGIEEWIATEYDAEAAQRGFDAGRAKP</sequence>
<dbReference type="STRING" id="1122180.Lokhon_02844"/>
<proteinExistence type="inferred from homology"/>